<dbReference type="EMBL" id="CP015596">
    <property type="protein sequence ID" value="ANE83157.1"/>
    <property type="molecule type" value="Genomic_DNA"/>
</dbReference>
<protein>
    <submittedName>
        <fullName evidence="2">DUF4440 domain-containing protein</fullName>
    </submittedName>
</protein>
<sequence length="123" mass="13952">MTAEVADRLFDAIERGDYTDIEALWADDVAVWHSGDQADNDRALALRVIRWFLRTTATRRYEILDRQFFDGGFVQQHVLHADATHGASIELRVCIVIKVGADGRITRIDEYFDPADMAPLLTS</sequence>
<evidence type="ECO:0000313" key="2">
    <source>
        <dbReference type="EMBL" id="ANE83157.1"/>
    </source>
</evidence>
<dbReference type="RefSeq" id="WP_068003437.1">
    <property type="nucleotide sequence ID" value="NZ_CP015596.1"/>
</dbReference>
<proteinExistence type="predicted"/>
<dbReference type="KEGG" id="madi:A7U43_22235"/>
<keyword evidence="3" id="KW-1185">Reference proteome</keyword>
<accession>A0A172UVJ5</accession>
<dbReference type="SUPFAM" id="SSF54427">
    <property type="entry name" value="NTF2-like"/>
    <property type="match status" value="1"/>
</dbReference>
<dbReference type="Proteomes" id="UP000077143">
    <property type="component" value="Chromosome"/>
</dbReference>
<dbReference type="OrthoDB" id="7207122at2"/>
<dbReference type="AlphaFoldDB" id="A0A172UVJ5"/>
<evidence type="ECO:0000313" key="3">
    <source>
        <dbReference type="Proteomes" id="UP000077143"/>
    </source>
</evidence>
<evidence type="ECO:0000259" key="1">
    <source>
        <dbReference type="Pfam" id="PF12680"/>
    </source>
</evidence>
<dbReference type="Gene3D" id="3.10.450.50">
    <property type="match status" value="1"/>
</dbReference>
<dbReference type="STRING" id="1682113.A7U43_22235"/>
<feature type="domain" description="SnoaL-like" evidence="1">
    <location>
        <begin position="7"/>
        <end position="108"/>
    </location>
</feature>
<reference evidence="2 3" key="1">
    <citation type="submission" date="2016-05" db="EMBL/GenBank/DDBJ databases">
        <title>Complete genome sequence of a phthalic acid esters degrading Mycobacterium sp. YC-RL4.</title>
        <authorList>
            <person name="Ren L."/>
            <person name="Fan S."/>
            <person name="Ruth N."/>
            <person name="Jia Y."/>
            <person name="Wang J."/>
            <person name="Qiao C."/>
        </authorList>
    </citation>
    <scope>NUCLEOTIDE SEQUENCE [LARGE SCALE GENOMIC DNA]</scope>
    <source>
        <strain evidence="2 3">YC-RL4</strain>
    </source>
</reference>
<dbReference type="InterPro" id="IPR037401">
    <property type="entry name" value="SnoaL-like"/>
</dbReference>
<gene>
    <name evidence="2" type="ORF">A7U43_22235</name>
</gene>
<dbReference type="Pfam" id="PF12680">
    <property type="entry name" value="SnoaL_2"/>
    <property type="match status" value="1"/>
</dbReference>
<name>A0A172UVJ5_9MYCO</name>
<organism evidence="2 3">
    <name type="scientific">Mycobacterium adipatum</name>
    <dbReference type="NCBI Taxonomy" id="1682113"/>
    <lineage>
        <taxon>Bacteria</taxon>
        <taxon>Bacillati</taxon>
        <taxon>Actinomycetota</taxon>
        <taxon>Actinomycetes</taxon>
        <taxon>Mycobacteriales</taxon>
        <taxon>Mycobacteriaceae</taxon>
        <taxon>Mycobacterium</taxon>
    </lineage>
</organism>
<dbReference type="InterPro" id="IPR032710">
    <property type="entry name" value="NTF2-like_dom_sf"/>
</dbReference>